<dbReference type="InterPro" id="IPR018708">
    <property type="entry name" value="DUF2225"/>
</dbReference>
<dbReference type="EMBL" id="CP002739">
    <property type="protein sequence ID" value="AEF17728.1"/>
    <property type="molecule type" value="Genomic_DNA"/>
</dbReference>
<dbReference type="SUPFAM" id="SSF48452">
    <property type="entry name" value="TPR-like"/>
    <property type="match status" value="1"/>
</dbReference>
<dbReference type="HOGENOM" id="CLU_074582_1_0_9"/>
<protein>
    <recommendedName>
        <fullName evidence="3">DUF2225 domain-containing protein</fullName>
    </recommendedName>
</protein>
<name>F6BI54_THEXL</name>
<accession>F6BI54</accession>
<gene>
    <name evidence="1" type="ordered locus">Thexy_1700</name>
</gene>
<organism evidence="1 2">
    <name type="scientific">Thermoanaerobacterium xylanolyticum (strain ATCC 49914 / DSM 7097 / LX-11)</name>
    <dbReference type="NCBI Taxonomy" id="858215"/>
    <lineage>
        <taxon>Bacteria</taxon>
        <taxon>Bacillati</taxon>
        <taxon>Bacillota</taxon>
        <taxon>Clostridia</taxon>
        <taxon>Thermoanaerobacterales</taxon>
        <taxon>Thermoanaerobacteraceae</taxon>
        <taxon>Thermoanaerobacterium</taxon>
    </lineage>
</organism>
<evidence type="ECO:0000313" key="1">
    <source>
        <dbReference type="EMBL" id="AEF17728.1"/>
    </source>
</evidence>
<dbReference type="Pfam" id="PF09986">
    <property type="entry name" value="DUF2225"/>
    <property type="match status" value="1"/>
</dbReference>
<dbReference type="RefSeq" id="WP_013788463.1">
    <property type="nucleotide sequence ID" value="NC_015555.1"/>
</dbReference>
<dbReference type="eggNOG" id="COG1655">
    <property type="taxonomic scope" value="Bacteria"/>
</dbReference>
<dbReference type="AlphaFoldDB" id="F6BI54"/>
<evidence type="ECO:0008006" key="3">
    <source>
        <dbReference type="Google" id="ProtNLM"/>
    </source>
</evidence>
<dbReference type="Proteomes" id="UP000007239">
    <property type="component" value="Chromosome"/>
</dbReference>
<keyword evidence="2" id="KW-1185">Reference proteome</keyword>
<evidence type="ECO:0000313" key="2">
    <source>
        <dbReference type="Proteomes" id="UP000007239"/>
    </source>
</evidence>
<dbReference type="Gene3D" id="1.25.40.10">
    <property type="entry name" value="Tetratricopeptide repeat domain"/>
    <property type="match status" value="1"/>
</dbReference>
<sequence>MDSFLYDTKTKCPVCGREFTYTKVRMSHLRIREIRKDLYTKYEGIEPFFYDPIVCPNCGYAALNESFNNITEESKKEVLSKITTNWTKRKFSGERTPKKALESYLLSLYCSEIKNDKDIIFAKTCLRISWIYDILGDTANKIKFLKISLDKYEKAYEGNDSFEGEIQLIYLIGELNKILGNRDEALKWFNKVINHPLRSNYSMIVDFARDEWQSLKI</sequence>
<dbReference type="KEGG" id="txy:Thexy_1700"/>
<reference evidence="1" key="1">
    <citation type="submission" date="2011-05" db="EMBL/GenBank/DDBJ databases">
        <title>Complete sequence of Thermoanaerobacterium xylanolyticum LX-11.</title>
        <authorList>
            <consortium name="US DOE Joint Genome Institute"/>
            <person name="Lucas S."/>
            <person name="Han J."/>
            <person name="Lapidus A."/>
            <person name="Cheng J.-F."/>
            <person name="Goodwin L."/>
            <person name="Pitluck S."/>
            <person name="Peters L."/>
            <person name="Mikhailova N."/>
            <person name="Lu M."/>
            <person name="Han C."/>
            <person name="Tapia R."/>
            <person name="Land M."/>
            <person name="Hauser L."/>
            <person name="Kyrpides N."/>
            <person name="Ivanova N."/>
            <person name="Pagani I."/>
            <person name="Hemme C."/>
            <person name="Woyke T."/>
        </authorList>
    </citation>
    <scope>NUCLEOTIDE SEQUENCE</scope>
    <source>
        <strain evidence="1">LX-11</strain>
    </source>
</reference>
<dbReference type="InterPro" id="IPR011990">
    <property type="entry name" value="TPR-like_helical_dom_sf"/>
</dbReference>
<proteinExistence type="predicted"/>
<dbReference type="STRING" id="858215.Thexy_1700"/>